<proteinExistence type="predicted"/>
<accession>A0A0M7B4C8</accession>
<dbReference type="AlphaFoldDB" id="A0A0M7B4C8"/>
<organism evidence="1 2">
    <name type="scientific">Jannaschia seosinensis</name>
    <dbReference type="NCBI Taxonomy" id="313367"/>
    <lineage>
        <taxon>Bacteria</taxon>
        <taxon>Pseudomonadati</taxon>
        <taxon>Pseudomonadota</taxon>
        <taxon>Alphaproteobacteria</taxon>
        <taxon>Rhodobacterales</taxon>
        <taxon>Roseobacteraceae</taxon>
        <taxon>Jannaschia</taxon>
    </lineage>
</organism>
<keyword evidence="2" id="KW-1185">Reference proteome</keyword>
<dbReference type="STRING" id="313367.JSE7799_00183"/>
<dbReference type="Proteomes" id="UP000049455">
    <property type="component" value="Unassembled WGS sequence"/>
</dbReference>
<evidence type="ECO:0000313" key="1">
    <source>
        <dbReference type="EMBL" id="CUH11497.1"/>
    </source>
</evidence>
<name>A0A0M7B4C8_9RHOB</name>
<dbReference type="RefSeq" id="WP_222101683.1">
    <property type="nucleotide sequence ID" value="NZ_CYPR01000010.1"/>
</dbReference>
<reference evidence="1 2" key="1">
    <citation type="submission" date="2015-09" db="EMBL/GenBank/DDBJ databases">
        <authorList>
            <person name="Jackson K.R."/>
            <person name="Lunt B.L."/>
            <person name="Fisher J.N.B."/>
            <person name="Gardner A.V."/>
            <person name="Bailey M.E."/>
            <person name="Deus L.M."/>
            <person name="Earl A.S."/>
            <person name="Gibby P.D."/>
            <person name="Hartmann K.A."/>
            <person name="Liu J.E."/>
            <person name="Manci A.M."/>
            <person name="Nielsen D.A."/>
            <person name="Solomon M.B."/>
            <person name="Breakwell D.P."/>
            <person name="Burnett S.H."/>
            <person name="Grose J.H."/>
        </authorList>
    </citation>
    <scope>NUCLEOTIDE SEQUENCE [LARGE SCALE GENOMIC DNA]</scope>
    <source>
        <strain evidence="1 2">CECT 7799</strain>
    </source>
</reference>
<protein>
    <submittedName>
        <fullName evidence="1">Uncharacterized protein</fullName>
    </submittedName>
</protein>
<gene>
    <name evidence="1" type="ORF">JSE7799_00183</name>
</gene>
<sequence>MKKHARRERQVRHEFGVITVVQEGRFRLSSDDGRSLLFALDRHAALEPQDLPALLTRRVAVACTDTPGRRALTARDIRPVGAR</sequence>
<dbReference type="EMBL" id="CYPR01000010">
    <property type="protein sequence ID" value="CUH11497.1"/>
    <property type="molecule type" value="Genomic_DNA"/>
</dbReference>
<evidence type="ECO:0000313" key="2">
    <source>
        <dbReference type="Proteomes" id="UP000049455"/>
    </source>
</evidence>